<dbReference type="InterPro" id="IPR050624">
    <property type="entry name" value="HTH-type_Tx_Regulator"/>
</dbReference>
<evidence type="ECO:0000313" key="6">
    <source>
        <dbReference type="Proteomes" id="UP000178943"/>
    </source>
</evidence>
<sequence>MKQAEKYTTRDKIMQAAEVLFMKKGFKATTIRTIAKEAKVNIALINYHFKSKEELYKELILIKSTMLSSKLDEIVKDNSLNGGEKLDKLIHTYAEFIYSNPNIARFLVSEMTMESEVARWIIKRYISKIFGKIMLIIKQAYDDGFIRSDIDISVLLPSIMGSIVINVVAFPMLQILFKKKPDELFKSKKRVEEIKDVIFNGIKK</sequence>
<dbReference type="InterPro" id="IPR036271">
    <property type="entry name" value="Tet_transcr_reg_TetR-rel_C_sf"/>
</dbReference>
<dbReference type="InterPro" id="IPR009057">
    <property type="entry name" value="Homeodomain-like_sf"/>
</dbReference>
<keyword evidence="1 2" id="KW-0238">DNA-binding</keyword>
<keyword evidence="3" id="KW-1133">Transmembrane helix</keyword>
<dbReference type="InterPro" id="IPR023772">
    <property type="entry name" value="DNA-bd_HTH_TetR-type_CS"/>
</dbReference>
<dbReference type="Gene3D" id="1.10.357.10">
    <property type="entry name" value="Tetracycline Repressor, domain 2"/>
    <property type="match status" value="1"/>
</dbReference>
<evidence type="ECO:0000313" key="5">
    <source>
        <dbReference type="EMBL" id="OGF58757.1"/>
    </source>
</evidence>
<dbReference type="PROSITE" id="PS50977">
    <property type="entry name" value="HTH_TETR_2"/>
    <property type="match status" value="1"/>
</dbReference>
<evidence type="ECO:0000256" key="3">
    <source>
        <dbReference type="SAM" id="Phobius"/>
    </source>
</evidence>
<dbReference type="EMBL" id="MFGW01000232">
    <property type="protein sequence ID" value="OGF58757.1"/>
    <property type="molecule type" value="Genomic_DNA"/>
</dbReference>
<evidence type="ECO:0000256" key="1">
    <source>
        <dbReference type="ARBA" id="ARBA00023125"/>
    </source>
</evidence>
<evidence type="ECO:0000259" key="4">
    <source>
        <dbReference type="PROSITE" id="PS50977"/>
    </source>
</evidence>
<reference evidence="5 6" key="1">
    <citation type="journal article" date="2016" name="Nat. Commun.">
        <title>Thousands of microbial genomes shed light on interconnected biogeochemical processes in an aquifer system.</title>
        <authorList>
            <person name="Anantharaman K."/>
            <person name="Brown C.T."/>
            <person name="Hug L.A."/>
            <person name="Sharon I."/>
            <person name="Castelle C.J."/>
            <person name="Probst A.J."/>
            <person name="Thomas B.C."/>
            <person name="Singh A."/>
            <person name="Wilkins M.J."/>
            <person name="Karaoz U."/>
            <person name="Brodie E.L."/>
            <person name="Williams K.H."/>
            <person name="Hubbard S.S."/>
            <person name="Banfield J.F."/>
        </authorList>
    </citation>
    <scope>NUCLEOTIDE SEQUENCE [LARGE SCALE GENOMIC DNA]</scope>
</reference>
<proteinExistence type="predicted"/>
<gene>
    <name evidence="5" type="ORF">A2Y62_09600</name>
</gene>
<dbReference type="InterPro" id="IPR001647">
    <property type="entry name" value="HTH_TetR"/>
</dbReference>
<protein>
    <recommendedName>
        <fullName evidence="4">HTH tetR-type domain-containing protein</fullName>
    </recommendedName>
</protein>
<dbReference type="Pfam" id="PF00440">
    <property type="entry name" value="TetR_N"/>
    <property type="match status" value="1"/>
</dbReference>
<dbReference type="Pfam" id="PF17938">
    <property type="entry name" value="TetR_C_29"/>
    <property type="match status" value="1"/>
</dbReference>
<dbReference type="InterPro" id="IPR041474">
    <property type="entry name" value="NicS_C"/>
</dbReference>
<dbReference type="SUPFAM" id="SSF46689">
    <property type="entry name" value="Homeodomain-like"/>
    <property type="match status" value="1"/>
</dbReference>
<keyword evidence="3" id="KW-0472">Membrane</keyword>
<dbReference type="PROSITE" id="PS01081">
    <property type="entry name" value="HTH_TETR_1"/>
    <property type="match status" value="1"/>
</dbReference>
<dbReference type="PRINTS" id="PR00455">
    <property type="entry name" value="HTHTETR"/>
</dbReference>
<dbReference type="PANTHER" id="PTHR43479">
    <property type="entry name" value="ACREF/ENVCD OPERON REPRESSOR-RELATED"/>
    <property type="match status" value="1"/>
</dbReference>
<feature type="domain" description="HTH tetR-type" evidence="4">
    <location>
        <begin position="7"/>
        <end position="67"/>
    </location>
</feature>
<dbReference type="Proteomes" id="UP000178943">
    <property type="component" value="Unassembled WGS sequence"/>
</dbReference>
<dbReference type="STRING" id="1817863.A2Y62_09600"/>
<dbReference type="AlphaFoldDB" id="A0A1F5V5P9"/>
<keyword evidence="3" id="KW-0812">Transmembrane</keyword>
<feature type="DNA-binding region" description="H-T-H motif" evidence="2">
    <location>
        <begin position="30"/>
        <end position="49"/>
    </location>
</feature>
<comment type="caution">
    <text evidence="5">The sequence shown here is derived from an EMBL/GenBank/DDBJ whole genome shotgun (WGS) entry which is preliminary data.</text>
</comment>
<dbReference type="SUPFAM" id="SSF48498">
    <property type="entry name" value="Tetracyclin repressor-like, C-terminal domain"/>
    <property type="match status" value="1"/>
</dbReference>
<organism evidence="5 6">
    <name type="scientific">Candidatus Fischerbacteria bacterium RBG_13_37_8</name>
    <dbReference type="NCBI Taxonomy" id="1817863"/>
    <lineage>
        <taxon>Bacteria</taxon>
        <taxon>Candidatus Fischeribacteriota</taxon>
    </lineage>
</organism>
<feature type="transmembrane region" description="Helical" evidence="3">
    <location>
        <begin position="154"/>
        <end position="177"/>
    </location>
</feature>
<dbReference type="Gene3D" id="1.10.10.60">
    <property type="entry name" value="Homeodomain-like"/>
    <property type="match status" value="1"/>
</dbReference>
<accession>A0A1F5V5P9</accession>
<evidence type="ECO:0000256" key="2">
    <source>
        <dbReference type="PROSITE-ProRule" id="PRU00335"/>
    </source>
</evidence>
<dbReference type="PANTHER" id="PTHR43479:SF11">
    <property type="entry name" value="ACREF_ENVCD OPERON REPRESSOR-RELATED"/>
    <property type="match status" value="1"/>
</dbReference>
<dbReference type="GO" id="GO:0003677">
    <property type="term" value="F:DNA binding"/>
    <property type="evidence" value="ECO:0007669"/>
    <property type="project" value="UniProtKB-UniRule"/>
</dbReference>
<name>A0A1F5V5P9_9BACT</name>